<dbReference type="PROSITE" id="PS51819">
    <property type="entry name" value="VOC"/>
    <property type="match status" value="1"/>
</dbReference>
<proteinExistence type="predicted"/>
<dbReference type="Gene3D" id="3.30.720.110">
    <property type="match status" value="1"/>
</dbReference>
<accession>A0A0E9MSS5</accession>
<dbReference type="EMBL" id="BBWU01000048">
    <property type="protein sequence ID" value="GAO40461.1"/>
    <property type="molecule type" value="Genomic_DNA"/>
</dbReference>
<dbReference type="PANTHER" id="PTHR34109:SF1">
    <property type="entry name" value="VOC DOMAIN-CONTAINING PROTEIN"/>
    <property type="match status" value="1"/>
</dbReference>
<dbReference type="OrthoDB" id="9795306at2"/>
<dbReference type="PANTHER" id="PTHR34109">
    <property type="entry name" value="BNAUNNG04460D PROTEIN-RELATED"/>
    <property type="match status" value="1"/>
</dbReference>
<keyword evidence="3" id="KW-1185">Reference proteome</keyword>
<dbReference type="CDD" id="cd07246">
    <property type="entry name" value="VOC_like"/>
    <property type="match status" value="1"/>
</dbReference>
<organism evidence="2 3">
    <name type="scientific">Sphingomonas changbaiensis NBRC 104936</name>
    <dbReference type="NCBI Taxonomy" id="1219043"/>
    <lineage>
        <taxon>Bacteria</taxon>
        <taxon>Pseudomonadati</taxon>
        <taxon>Pseudomonadota</taxon>
        <taxon>Alphaproteobacteria</taxon>
        <taxon>Sphingomonadales</taxon>
        <taxon>Sphingomonadaceae</taxon>
        <taxon>Sphingomonas</taxon>
    </lineage>
</organism>
<gene>
    <name evidence="2" type="ORF">SCH01S_48_01210</name>
</gene>
<feature type="domain" description="VOC" evidence="1">
    <location>
        <begin position="10"/>
        <end position="133"/>
    </location>
</feature>
<evidence type="ECO:0000313" key="3">
    <source>
        <dbReference type="Proteomes" id="UP000033202"/>
    </source>
</evidence>
<dbReference type="InterPro" id="IPR029068">
    <property type="entry name" value="Glyas_Bleomycin-R_OHBP_Dase"/>
</dbReference>
<dbReference type="InterPro" id="IPR037523">
    <property type="entry name" value="VOC_core"/>
</dbReference>
<dbReference type="STRING" id="1219043.SCH01S_48_01210"/>
<dbReference type="Gene3D" id="3.30.720.120">
    <property type="match status" value="1"/>
</dbReference>
<dbReference type="Proteomes" id="UP000033202">
    <property type="component" value="Unassembled WGS sequence"/>
</dbReference>
<dbReference type="InterPro" id="IPR004360">
    <property type="entry name" value="Glyas_Fos-R_dOase_dom"/>
</dbReference>
<protein>
    <recommendedName>
        <fullName evidence="1">VOC domain-containing protein</fullName>
    </recommendedName>
</protein>
<sequence length="136" mass="14734">METQPPMGGLTPHLTIIDGRAAEAIDFYGRAFGATVQNRVPGQDGKRLLHAHLTVNNAALMLNDDFPEYRGGNPEGAPAGVTLHLEVDDADTWFERAVAAGAEVAMPIGDQFWGARYGQVRDPFGYRWSIGGPLKK</sequence>
<name>A0A0E9MSS5_9SPHN</name>
<dbReference type="RefSeq" id="WP_046349239.1">
    <property type="nucleotide sequence ID" value="NZ_BBWU01000048.1"/>
</dbReference>
<dbReference type="AlphaFoldDB" id="A0A0E9MSS5"/>
<dbReference type="SUPFAM" id="SSF54593">
    <property type="entry name" value="Glyoxalase/Bleomycin resistance protein/Dihydroxybiphenyl dioxygenase"/>
    <property type="match status" value="1"/>
</dbReference>
<evidence type="ECO:0000259" key="1">
    <source>
        <dbReference type="PROSITE" id="PS51819"/>
    </source>
</evidence>
<evidence type="ECO:0000313" key="2">
    <source>
        <dbReference type="EMBL" id="GAO40461.1"/>
    </source>
</evidence>
<reference evidence="2 3" key="1">
    <citation type="submission" date="2015-04" db="EMBL/GenBank/DDBJ databases">
        <title>Whole genome shotgun sequence of Sphingomonas changbaiensis NBRC 104936.</title>
        <authorList>
            <person name="Katano-Makiyama Y."/>
            <person name="Hosoyama A."/>
            <person name="Hashimoto M."/>
            <person name="Noguchi M."/>
            <person name="Tsuchikane K."/>
            <person name="Ohji S."/>
            <person name="Yamazoe A."/>
            <person name="Ichikawa N."/>
            <person name="Kimura A."/>
            <person name="Fujita N."/>
        </authorList>
    </citation>
    <scope>NUCLEOTIDE SEQUENCE [LARGE SCALE GENOMIC DNA]</scope>
    <source>
        <strain evidence="2 3">NBRC 104936</strain>
    </source>
</reference>
<comment type="caution">
    <text evidence="2">The sequence shown here is derived from an EMBL/GenBank/DDBJ whole genome shotgun (WGS) entry which is preliminary data.</text>
</comment>
<dbReference type="Pfam" id="PF00903">
    <property type="entry name" value="Glyoxalase"/>
    <property type="match status" value="1"/>
</dbReference>